<protein>
    <submittedName>
        <fullName evidence="3">Uncharacterized protein</fullName>
    </submittedName>
</protein>
<proteinExistence type="predicted"/>
<dbReference type="AlphaFoldDB" id="A0A4P9ZN29"/>
<sequence>MAYNNTNLVSLCLLWILALGQGFGYPSSLQGSPAFIPTGSDSDLFDSNEFLGLSSASDIPPPDPLSPTSATLFDHFQFPTTEYAMATDSQIATNLVLGLDNASDIPPHESALDLAEYLNLDDTDHIQFVDPTSSPAPSISHQPIGPVNPSGDTILALIGDYNTAETSNETSGGLLAPPLGTLEQDSSEPTTYLDLLTLIELVRSKHSLVLPNPKRQKLDTVSSSATESQLESQIHTPDVVSPLTLSSTTILESGILSRDIDSKAEPVFISKAERERREINDIIGDPDYKFK</sequence>
<name>A0A4P9ZN29_9FUNG</name>
<reference evidence="4" key="1">
    <citation type="journal article" date="2018" name="Nat. Microbiol.">
        <title>Leveraging single-cell genomics to expand the fungal tree of life.</title>
        <authorList>
            <person name="Ahrendt S.R."/>
            <person name="Quandt C.A."/>
            <person name="Ciobanu D."/>
            <person name="Clum A."/>
            <person name="Salamov A."/>
            <person name="Andreopoulos B."/>
            <person name="Cheng J.F."/>
            <person name="Woyke T."/>
            <person name="Pelin A."/>
            <person name="Henrissat B."/>
            <person name="Reynolds N.K."/>
            <person name="Benny G.L."/>
            <person name="Smith M.E."/>
            <person name="James T.Y."/>
            <person name="Grigoriev I.V."/>
        </authorList>
    </citation>
    <scope>NUCLEOTIDE SEQUENCE [LARGE SCALE GENOMIC DNA]</scope>
    <source>
        <strain evidence="4">RSA 468</strain>
    </source>
</reference>
<evidence type="ECO:0000313" key="4">
    <source>
        <dbReference type="Proteomes" id="UP000268162"/>
    </source>
</evidence>
<gene>
    <name evidence="3" type="ORF">BJ085DRAFT_34022</name>
</gene>
<keyword evidence="2" id="KW-0732">Signal</keyword>
<evidence type="ECO:0000256" key="1">
    <source>
        <dbReference type="SAM" id="MobiDB-lite"/>
    </source>
</evidence>
<evidence type="ECO:0000256" key="2">
    <source>
        <dbReference type="SAM" id="SignalP"/>
    </source>
</evidence>
<feature type="signal peptide" evidence="2">
    <location>
        <begin position="1"/>
        <end position="22"/>
    </location>
</feature>
<organism evidence="3 4">
    <name type="scientific">Dimargaris cristalligena</name>
    <dbReference type="NCBI Taxonomy" id="215637"/>
    <lineage>
        <taxon>Eukaryota</taxon>
        <taxon>Fungi</taxon>
        <taxon>Fungi incertae sedis</taxon>
        <taxon>Zoopagomycota</taxon>
        <taxon>Kickxellomycotina</taxon>
        <taxon>Dimargaritomycetes</taxon>
        <taxon>Dimargaritales</taxon>
        <taxon>Dimargaritaceae</taxon>
        <taxon>Dimargaris</taxon>
    </lineage>
</organism>
<evidence type="ECO:0000313" key="3">
    <source>
        <dbReference type="EMBL" id="RKP34518.1"/>
    </source>
</evidence>
<keyword evidence="4" id="KW-1185">Reference proteome</keyword>
<feature type="region of interest" description="Disordered" evidence="1">
    <location>
        <begin position="214"/>
        <end position="234"/>
    </location>
</feature>
<accession>A0A4P9ZN29</accession>
<dbReference type="Proteomes" id="UP000268162">
    <property type="component" value="Unassembled WGS sequence"/>
</dbReference>
<dbReference type="EMBL" id="ML003168">
    <property type="protein sequence ID" value="RKP34518.1"/>
    <property type="molecule type" value="Genomic_DNA"/>
</dbReference>
<feature type="compositionally biased region" description="Polar residues" evidence="1">
    <location>
        <begin position="219"/>
        <end position="234"/>
    </location>
</feature>
<feature type="chain" id="PRO_5020794655" evidence="2">
    <location>
        <begin position="23"/>
        <end position="291"/>
    </location>
</feature>